<evidence type="ECO:0008006" key="3">
    <source>
        <dbReference type="Google" id="ProtNLM"/>
    </source>
</evidence>
<dbReference type="AlphaFoldDB" id="A0AAV3XY16"/>
<reference evidence="1 2" key="1">
    <citation type="journal article" date="2021" name="Elife">
        <title>Chloroplast acquisition without the gene transfer in kleptoplastic sea slugs, Plakobranchus ocellatus.</title>
        <authorList>
            <person name="Maeda T."/>
            <person name="Takahashi S."/>
            <person name="Yoshida T."/>
            <person name="Shimamura S."/>
            <person name="Takaki Y."/>
            <person name="Nagai Y."/>
            <person name="Toyoda A."/>
            <person name="Suzuki Y."/>
            <person name="Arimoto A."/>
            <person name="Ishii H."/>
            <person name="Satoh N."/>
            <person name="Nishiyama T."/>
            <person name="Hasebe M."/>
            <person name="Maruyama T."/>
            <person name="Minagawa J."/>
            <person name="Obokata J."/>
            <person name="Shigenobu S."/>
        </authorList>
    </citation>
    <scope>NUCLEOTIDE SEQUENCE [LARGE SCALE GENOMIC DNA]</scope>
</reference>
<protein>
    <recommendedName>
        <fullName evidence="3">Secreted protein</fullName>
    </recommendedName>
</protein>
<dbReference type="Proteomes" id="UP000735302">
    <property type="component" value="Unassembled WGS sequence"/>
</dbReference>
<dbReference type="EMBL" id="BLXT01000296">
    <property type="protein sequence ID" value="GFN75709.1"/>
    <property type="molecule type" value="Genomic_DNA"/>
</dbReference>
<comment type="caution">
    <text evidence="1">The sequence shown here is derived from an EMBL/GenBank/DDBJ whole genome shotgun (WGS) entry which is preliminary data.</text>
</comment>
<sequence length="150" mass="17141">MSKAFGHLVMGLVFVYRQSITMRSQASGCLWWGSKPRQQGPCIYQGGLAILCAIDAPTFQCTGYVVLLPWSNEQQYCECKASKEDIALHFGYGKFNARNKLTLPYPLYTLILLFPSRVRLHVPEKKFFFFHNCTVRSEAFWPAVSLLHLV</sequence>
<evidence type="ECO:0000313" key="1">
    <source>
        <dbReference type="EMBL" id="GFN75709.1"/>
    </source>
</evidence>
<evidence type="ECO:0000313" key="2">
    <source>
        <dbReference type="Proteomes" id="UP000735302"/>
    </source>
</evidence>
<keyword evidence="2" id="KW-1185">Reference proteome</keyword>
<accession>A0AAV3XY16</accession>
<gene>
    <name evidence="1" type="ORF">PoB_000221500</name>
</gene>
<organism evidence="1 2">
    <name type="scientific">Plakobranchus ocellatus</name>
    <dbReference type="NCBI Taxonomy" id="259542"/>
    <lineage>
        <taxon>Eukaryota</taxon>
        <taxon>Metazoa</taxon>
        <taxon>Spiralia</taxon>
        <taxon>Lophotrochozoa</taxon>
        <taxon>Mollusca</taxon>
        <taxon>Gastropoda</taxon>
        <taxon>Heterobranchia</taxon>
        <taxon>Euthyneura</taxon>
        <taxon>Panpulmonata</taxon>
        <taxon>Sacoglossa</taxon>
        <taxon>Placobranchoidea</taxon>
        <taxon>Plakobranchidae</taxon>
        <taxon>Plakobranchus</taxon>
    </lineage>
</organism>
<proteinExistence type="predicted"/>
<name>A0AAV3XY16_9GAST</name>